<evidence type="ECO:0000313" key="4">
    <source>
        <dbReference type="Proteomes" id="UP001497516"/>
    </source>
</evidence>
<protein>
    <recommendedName>
        <fullName evidence="2">THIF-type NAD/FAD binding fold domain-containing protein</fullName>
    </recommendedName>
</protein>
<dbReference type="EMBL" id="OZ034816">
    <property type="protein sequence ID" value="CAL1379430.1"/>
    <property type="molecule type" value="Genomic_DNA"/>
</dbReference>
<organism evidence="3 4">
    <name type="scientific">Linum trigynum</name>
    <dbReference type="NCBI Taxonomy" id="586398"/>
    <lineage>
        <taxon>Eukaryota</taxon>
        <taxon>Viridiplantae</taxon>
        <taxon>Streptophyta</taxon>
        <taxon>Embryophyta</taxon>
        <taxon>Tracheophyta</taxon>
        <taxon>Spermatophyta</taxon>
        <taxon>Magnoliopsida</taxon>
        <taxon>eudicotyledons</taxon>
        <taxon>Gunneridae</taxon>
        <taxon>Pentapetalae</taxon>
        <taxon>rosids</taxon>
        <taxon>fabids</taxon>
        <taxon>Malpighiales</taxon>
        <taxon>Linaceae</taxon>
        <taxon>Linum</taxon>
    </lineage>
</organism>
<dbReference type="Gene3D" id="3.40.50.720">
    <property type="entry name" value="NAD(P)-binding Rossmann-like Domain"/>
    <property type="match status" value="1"/>
</dbReference>
<dbReference type="Pfam" id="PF00899">
    <property type="entry name" value="ThiF"/>
    <property type="match status" value="1"/>
</dbReference>
<dbReference type="AlphaFoldDB" id="A0AAV2E1J0"/>
<dbReference type="Proteomes" id="UP001497516">
    <property type="component" value="Chromosome 3"/>
</dbReference>
<sequence>MLPRKRADGGEVAVEGEGRPICNATESLIKKHRIETIVAATGSPATTTAVNVNTNSSNSGKASSNSNSDSSIMTLGNGNQQDIDENLHSRQLAVYGRETMRRLFASNVLISGMNGLDGEIAKNLVLAGVKSVTLHDEGVVELWVKACLDVRIAIDQIHWMEILHESAGSGSSRSSSRMNWIKGSFELQALMANKP</sequence>
<dbReference type="InterPro" id="IPR035985">
    <property type="entry name" value="Ubiquitin-activating_enz"/>
</dbReference>
<dbReference type="InterPro" id="IPR000594">
    <property type="entry name" value="ThiF_NAD_FAD-bd"/>
</dbReference>
<evidence type="ECO:0000313" key="3">
    <source>
        <dbReference type="EMBL" id="CAL1379430.1"/>
    </source>
</evidence>
<dbReference type="GO" id="GO:0008641">
    <property type="term" value="F:ubiquitin-like modifier activating enzyme activity"/>
    <property type="evidence" value="ECO:0007669"/>
    <property type="project" value="InterPro"/>
</dbReference>
<feature type="domain" description="THIF-type NAD/FAD binding fold" evidence="2">
    <location>
        <begin position="88"/>
        <end position="143"/>
    </location>
</feature>
<feature type="compositionally biased region" description="Low complexity" evidence="1">
    <location>
        <begin position="49"/>
        <end position="71"/>
    </location>
</feature>
<name>A0AAV2E1J0_9ROSI</name>
<accession>A0AAV2E1J0</accession>
<evidence type="ECO:0000256" key="1">
    <source>
        <dbReference type="SAM" id="MobiDB-lite"/>
    </source>
</evidence>
<proteinExistence type="predicted"/>
<feature type="compositionally biased region" description="Polar residues" evidence="1">
    <location>
        <begin position="72"/>
        <end position="81"/>
    </location>
</feature>
<dbReference type="SUPFAM" id="SSF69572">
    <property type="entry name" value="Activating enzymes of the ubiquitin-like proteins"/>
    <property type="match status" value="1"/>
</dbReference>
<evidence type="ECO:0000259" key="2">
    <source>
        <dbReference type="Pfam" id="PF00899"/>
    </source>
</evidence>
<keyword evidence="4" id="KW-1185">Reference proteome</keyword>
<feature type="region of interest" description="Disordered" evidence="1">
    <location>
        <begin position="49"/>
        <end position="82"/>
    </location>
</feature>
<gene>
    <name evidence="3" type="ORF">LTRI10_LOCUS20949</name>
</gene>
<reference evidence="3 4" key="1">
    <citation type="submission" date="2024-04" db="EMBL/GenBank/DDBJ databases">
        <authorList>
            <person name="Fracassetti M."/>
        </authorList>
    </citation>
    <scope>NUCLEOTIDE SEQUENCE [LARGE SCALE GENOMIC DNA]</scope>
</reference>